<dbReference type="PANTHER" id="PTHR11616">
    <property type="entry name" value="SODIUM/CHLORIDE DEPENDENT TRANSPORTER"/>
    <property type="match status" value="1"/>
</dbReference>
<evidence type="ECO:0000256" key="3">
    <source>
        <dbReference type="ARBA" id="ARBA00022692"/>
    </source>
</evidence>
<keyword evidence="5 6" id="KW-0472">Membrane</keyword>
<evidence type="ECO:0000256" key="1">
    <source>
        <dbReference type="ARBA" id="ARBA00004141"/>
    </source>
</evidence>
<keyword evidence="3 6" id="KW-0812">Transmembrane</keyword>
<evidence type="ECO:0000256" key="5">
    <source>
        <dbReference type="ARBA" id="ARBA00023136"/>
    </source>
</evidence>
<dbReference type="SUPFAM" id="SSF161070">
    <property type="entry name" value="SNF-like"/>
    <property type="match status" value="1"/>
</dbReference>
<evidence type="ECO:0000313" key="7">
    <source>
        <dbReference type="EMBL" id="KAG5201474.1"/>
    </source>
</evidence>
<dbReference type="AlphaFoldDB" id="A0A836A559"/>
<dbReference type="InterPro" id="IPR037272">
    <property type="entry name" value="SNS_sf"/>
</dbReference>
<evidence type="ECO:0000256" key="4">
    <source>
        <dbReference type="ARBA" id="ARBA00022989"/>
    </source>
</evidence>
<dbReference type="PANTHER" id="PTHR11616:SF263">
    <property type="entry name" value="SODIUM- AND CHLORIDE-DEPENDENT GLYCINE TRANSPORTER 1"/>
    <property type="match status" value="1"/>
</dbReference>
<evidence type="ECO:0000256" key="2">
    <source>
        <dbReference type="ARBA" id="ARBA00022448"/>
    </source>
</evidence>
<dbReference type="GO" id="GO:0005886">
    <property type="term" value="C:plasma membrane"/>
    <property type="evidence" value="ECO:0007669"/>
    <property type="project" value="TreeGrafter"/>
</dbReference>
<accession>A0A836A559</accession>
<dbReference type="InterPro" id="IPR000175">
    <property type="entry name" value="Na/ntran_symport"/>
</dbReference>
<dbReference type="Proteomes" id="UP000664991">
    <property type="component" value="Unassembled WGS sequence"/>
</dbReference>
<dbReference type="PROSITE" id="PS50267">
    <property type="entry name" value="NA_NEUROTRAN_SYMP_3"/>
    <property type="match status" value="1"/>
</dbReference>
<reference evidence="7 8" key="1">
    <citation type="submission" date="2020-12" db="EMBL/GenBank/DDBJ databases">
        <title>De novo assembly of Tibetan sheep genome.</title>
        <authorList>
            <person name="Li X."/>
        </authorList>
    </citation>
    <scope>NUCLEOTIDE SEQUENCE [LARGE SCALE GENOMIC DNA]</scope>
    <source>
        <tissue evidence="7">Heart</tissue>
    </source>
</reference>
<feature type="transmembrane region" description="Helical" evidence="6">
    <location>
        <begin position="67"/>
        <end position="88"/>
    </location>
</feature>
<sequence>MNPEHRNEKMLRDTTVLRGQSLTQGYVNLLSGPALGEVTEQLILIFLVIQYETITYNEYQYPSWAEAIGFLMALSSVICIPFYALFYFRITDGDTLLQHLKNSTKPSRDWGPALLEHQTGPYAPTIPPSPEDGLEFQSLDPDKAQIPMVGSNDPIRLQDSQM</sequence>
<dbReference type="GO" id="GO:0089718">
    <property type="term" value="P:amino acid import across plasma membrane"/>
    <property type="evidence" value="ECO:0007669"/>
    <property type="project" value="TreeGrafter"/>
</dbReference>
<dbReference type="EMBL" id="JAEMGP010000013">
    <property type="protein sequence ID" value="KAG5201474.1"/>
    <property type="molecule type" value="Genomic_DNA"/>
</dbReference>
<name>A0A836A559_SHEEP</name>
<evidence type="ECO:0000313" key="8">
    <source>
        <dbReference type="Proteomes" id="UP000664991"/>
    </source>
</evidence>
<proteinExistence type="predicted"/>
<keyword evidence="2" id="KW-0813">Transport</keyword>
<dbReference type="GO" id="GO:0005283">
    <property type="term" value="F:amino acid:sodium symporter activity"/>
    <property type="evidence" value="ECO:0007669"/>
    <property type="project" value="TreeGrafter"/>
</dbReference>
<organism evidence="7 8">
    <name type="scientific">Ovis aries</name>
    <name type="common">Sheep</name>
    <dbReference type="NCBI Taxonomy" id="9940"/>
    <lineage>
        <taxon>Eukaryota</taxon>
        <taxon>Metazoa</taxon>
        <taxon>Chordata</taxon>
        <taxon>Craniata</taxon>
        <taxon>Vertebrata</taxon>
        <taxon>Euteleostomi</taxon>
        <taxon>Mammalia</taxon>
        <taxon>Eutheria</taxon>
        <taxon>Laurasiatheria</taxon>
        <taxon>Artiodactyla</taxon>
        <taxon>Ruminantia</taxon>
        <taxon>Pecora</taxon>
        <taxon>Bovidae</taxon>
        <taxon>Caprinae</taxon>
        <taxon>Ovis</taxon>
    </lineage>
</organism>
<gene>
    <name evidence="7" type="ORF">JEQ12_004237</name>
</gene>
<evidence type="ECO:0000256" key="6">
    <source>
        <dbReference type="SAM" id="Phobius"/>
    </source>
</evidence>
<comment type="caution">
    <text evidence="7">The sequence shown here is derived from an EMBL/GenBank/DDBJ whole genome shotgun (WGS) entry which is preliminary data.</text>
</comment>
<keyword evidence="4 6" id="KW-1133">Transmembrane helix</keyword>
<protein>
    <submittedName>
        <fullName evidence="7">Uncharacterized protein</fullName>
    </submittedName>
</protein>
<comment type="subcellular location">
    <subcellularLocation>
        <location evidence="1">Membrane</location>
        <topology evidence="1">Multi-pass membrane protein</topology>
    </subcellularLocation>
</comment>
<dbReference type="Pfam" id="PF00209">
    <property type="entry name" value="SNF"/>
    <property type="match status" value="1"/>
</dbReference>